<sequence length="389" mass="46291">MSKDPLKSLKKRLTKLSSPSYLKDFQSLYPKTLSLPDIPDLLMELSIFLNNDCEQAFSFFTTSENPLFEDDTLNPSSFTFSQFTKRISYFLMHQYYIIHGFENGLEALKIHLQGKPIDETPKYIYKPPEEIEENVENYEVFEDFTKNAGIRNPFVLEILKENAETMRLIFDVYCEDEKIDVRKCAVALNEIFMACMWKIVESEVNRFQRLAFLYFPVRQVQDYYYKLLDDEHIAELDKLGLDYKVFYPKITFYQFLIVFEAWIDSKYPQTEFQEKILEDLDYYTKDTKGMLTETFQTIVKGLENAYIQSLQSENLKDPNKYEIENINNIYSKYNKPLSLKFFIDFLIDYEILGNPTEKYRFIKKKQAKTVYTRICLNCMSHPQFMVTII</sequence>
<dbReference type="AlphaFoldDB" id="A0A1R2BFE5"/>
<evidence type="ECO:0000313" key="1">
    <source>
        <dbReference type="EMBL" id="OMJ75365.1"/>
    </source>
</evidence>
<name>A0A1R2BFE5_9CILI</name>
<gene>
    <name evidence="1" type="ORF">SteCoe_25521</name>
</gene>
<keyword evidence="2" id="KW-1185">Reference proteome</keyword>
<accession>A0A1R2BFE5</accession>
<evidence type="ECO:0000313" key="2">
    <source>
        <dbReference type="Proteomes" id="UP000187209"/>
    </source>
</evidence>
<protein>
    <submittedName>
        <fullName evidence="1">Uncharacterized protein</fullName>
    </submittedName>
</protein>
<dbReference type="OrthoDB" id="10683966at2759"/>
<organism evidence="1 2">
    <name type="scientific">Stentor coeruleus</name>
    <dbReference type="NCBI Taxonomy" id="5963"/>
    <lineage>
        <taxon>Eukaryota</taxon>
        <taxon>Sar</taxon>
        <taxon>Alveolata</taxon>
        <taxon>Ciliophora</taxon>
        <taxon>Postciliodesmatophora</taxon>
        <taxon>Heterotrichea</taxon>
        <taxon>Heterotrichida</taxon>
        <taxon>Stentoridae</taxon>
        <taxon>Stentor</taxon>
    </lineage>
</organism>
<comment type="caution">
    <text evidence="1">The sequence shown here is derived from an EMBL/GenBank/DDBJ whole genome shotgun (WGS) entry which is preliminary data.</text>
</comment>
<dbReference type="Proteomes" id="UP000187209">
    <property type="component" value="Unassembled WGS sequence"/>
</dbReference>
<dbReference type="EMBL" id="MPUH01000695">
    <property type="protein sequence ID" value="OMJ75365.1"/>
    <property type="molecule type" value="Genomic_DNA"/>
</dbReference>
<reference evidence="1 2" key="1">
    <citation type="submission" date="2016-11" db="EMBL/GenBank/DDBJ databases">
        <title>The macronuclear genome of Stentor coeruleus: a giant cell with tiny introns.</title>
        <authorList>
            <person name="Slabodnick M."/>
            <person name="Ruby J.G."/>
            <person name="Reiff S.B."/>
            <person name="Swart E.C."/>
            <person name="Gosai S."/>
            <person name="Prabakaran S."/>
            <person name="Witkowska E."/>
            <person name="Larue G.E."/>
            <person name="Fisher S."/>
            <person name="Freeman R.M."/>
            <person name="Gunawardena J."/>
            <person name="Chu W."/>
            <person name="Stover N.A."/>
            <person name="Gregory B.D."/>
            <person name="Nowacki M."/>
            <person name="Derisi J."/>
            <person name="Roy S.W."/>
            <person name="Marshall W.F."/>
            <person name="Sood P."/>
        </authorList>
    </citation>
    <scope>NUCLEOTIDE SEQUENCE [LARGE SCALE GENOMIC DNA]</scope>
    <source>
        <strain evidence="1">WM001</strain>
    </source>
</reference>
<proteinExistence type="predicted"/>